<evidence type="ECO:0000313" key="3">
    <source>
        <dbReference type="Proteomes" id="UP000283634"/>
    </source>
</evidence>
<dbReference type="GeneID" id="40326889"/>
<dbReference type="EMBL" id="MKGL01000074">
    <property type="protein sequence ID" value="RNF08023.1"/>
    <property type="molecule type" value="Genomic_DNA"/>
</dbReference>
<comment type="caution">
    <text evidence="2">The sequence shown here is derived from an EMBL/GenBank/DDBJ whole genome shotgun (WGS) entry which is preliminary data.</text>
</comment>
<keyword evidence="3" id="KW-1185">Reference proteome</keyword>
<dbReference type="AlphaFoldDB" id="A0A422NRC6"/>
<sequence>MWRSSKRRRWRCGKTAAFHTLEVAHCWRESSTTSTTSSGGGSSSTAMATGHNSRSNRREAAVPRRSCLHLTDPSTLQLELHVYTCAWHICPCASHDTQT</sequence>
<evidence type="ECO:0000256" key="1">
    <source>
        <dbReference type="SAM" id="MobiDB-lite"/>
    </source>
</evidence>
<protein>
    <submittedName>
        <fullName evidence="2">Uncharacterized protein</fullName>
    </submittedName>
</protein>
<gene>
    <name evidence="2" type="ORF">TraAM80_02956</name>
</gene>
<dbReference type="Proteomes" id="UP000283634">
    <property type="component" value="Unassembled WGS sequence"/>
</dbReference>
<proteinExistence type="predicted"/>
<feature type="region of interest" description="Disordered" evidence="1">
    <location>
        <begin position="28"/>
        <end position="63"/>
    </location>
</feature>
<dbReference type="RefSeq" id="XP_029240158.1">
    <property type="nucleotide sequence ID" value="XM_029379942.1"/>
</dbReference>
<reference evidence="2 3" key="1">
    <citation type="journal article" date="2018" name="BMC Genomics">
        <title>Genomic comparison of Trypanosoma conorhini and Trypanosoma rangeli to Trypanosoma cruzi strains of high and low virulence.</title>
        <authorList>
            <person name="Bradwell K.R."/>
            <person name="Koparde V.N."/>
            <person name="Matveyev A.V."/>
            <person name="Serrano M.G."/>
            <person name="Alves J.M."/>
            <person name="Parikh H."/>
            <person name="Huang B."/>
            <person name="Lee V."/>
            <person name="Espinosa-Alvarez O."/>
            <person name="Ortiz P.A."/>
            <person name="Costa-Martins A.G."/>
            <person name="Teixeira M.M."/>
            <person name="Buck G.A."/>
        </authorList>
    </citation>
    <scope>NUCLEOTIDE SEQUENCE [LARGE SCALE GENOMIC DNA]</scope>
    <source>
        <strain evidence="2 3">AM80</strain>
    </source>
</reference>
<accession>A0A422NRC6</accession>
<organism evidence="2 3">
    <name type="scientific">Trypanosoma rangeli</name>
    <dbReference type="NCBI Taxonomy" id="5698"/>
    <lineage>
        <taxon>Eukaryota</taxon>
        <taxon>Discoba</taxon>
        <taxon>Euglenozoa</taxon>
        <taxon>Kinetoplastea</taxon>
        <taxon>Metakinetoplastina</taxon>
        <taxon>Trypanosomatida</taxon>
        <taxon>Trypanosomatidae</taxon>
        <taxon>Trypanosoma</taxon>
        <taxon>Herpetosoma</taxon>
    </lineage>
</organism>
<name>A0A422NRC6_TRYRA</name>
<evidence type="ECO:0000313" key="2">
    <source>
        <dbReference type="EMBL" id="RNF08023.1"/>
    </source>
</evidence>